<accession>A0A7S3FG08</accession>
<proteinExistence type="predicted"/>
<sequence length="280" mass="30062">MDRGGSFSRKERREDALKAAVRAANDGSPAKGGGVYGSGSGLEKIRQAKASLAEVAKKERKQAKGALEERVRALESQLASSRETAARRMGEAEETIAKLKAALKRSRRQAEENEAEGAARNRELRRTLAEAKCEASKEVEGVGEEMTVALAKWRRRSKRAEAALSSAREELCEALRRAGQHEAASNTQAGDDDETLLRGITALGAAASGASSSNRVTAAAERDVASKQLAAARKQRVAAETGRSAADADKERRALEEELASTREQLRHTRAALLLLNVAF</sequence>
<dbReference type="EMBL" id="HBHY01013346">
    <property type="protein sequence ID" value="CAE0141795.1"/>
    <property type="molecule type" value="Transcribed_RNA"/>
</dbReference>
<name>A0A7S3FG08_9VIRI</name>
<protein>
    <submittedName>
        <fullName evidence="2">Uncharacterized protein</fullName>
    </submittedName>
</protein>
<dbReference type="AlphaFoldDB" id="A0A7S3FG08"/>
<evidence type="ECO:0000256" key="1">
    <source>
        <dbReference type="SAM" id="MobiDB-lite"/>
    </source>
</evidence>
<feature type="region of interest" description="Disordered" evidence="1">
    <location>
        <begin position="1"/>
        <end position="40"/>
    </location>
</feature>
<feature type="region of interest" description="Disordered" evidence="1">
    <location>
        <begin position="231"/>
        <end position="257"/>
    </location>
</feature>
<organism evidence="2">
    <name type="scientific">Prasinoderma singulare</name>
    <dbReference type="NCBI Taxonomy" id="676789"/>
    <lineage>
        <taxon>Eukaryota</taxon>
        <taxon>Viridiplantae</taxon>
        <taxon>Prasinodermophyta</taxon>
        <taxon>Prasinodermophyceae</taxon>
        <taxon>Prasinodermales</taxon>
        <taxon>Prasinodermaceae</taxon>
        <taxon>Prasinoderma</taxon>
    </lineage>
</organism>
<feature type="compositionally biased region" description="Gly residues" evidence="1">
    <location>
        <begin position="30"/>
        <end position="40"/>
    </location>
</feature>
<feature type="compositionally biased region" description="Basic and acidic residues" evidence="1">
    <location>
        <begin position="1"/>
        <end position="17"/>
    </location>
</feature>
<feature type="region of interest" description="Disordered" evidence="1">
    <location>
        <begin position="104"/>
        <end position="123"/>
    </location>
</feature>
<evidence type="ECO:0000313" key="2">
    <source>
        <dbReference type="EMBL" id="CAE0141795.1"/>
    </source>
</evidence>
<gene>
    <name evidence="2" type="ORF">PSIN1315_LOCUS8548</name>
</gene>
<reference evidence="2" key="1">
    <citation type="submission" date="2021-01" db="EMBL/GenBank/DDBJ databases">
        <authorList>
            <person name="Corre E."/>
            <person name="Pelletier E."/>
            <person name="Niang G."/>
            <person name="Scheremetjew M."/>
            <person name="Finn R."/>
            <person name="Kale V."/>
            <person name="Holt S."/>
            <person name="Cochrane G."/>
            <person name="Meng A."/>
            <person name="Brown T."/>
            <person name="Cohen L."/>
        </authorList>
    </citation>
    <scope>NUCLEOTIDE SEQUENCE</scope>
    <source>
        <strain evidence="2">RCC927</strain>
    </source>
</reference>
<feature type="compositionally biased region" description="Basic and acidic residues" evidence="1">
    <location>
        <begin position="246"/>
        <end position="257"/>
    </location>
</feature>